<dbReference type="VEuPathDB" id="TrichDB:TVAGG3_0105330"/>
<evidence type="ECO:0000313" key="4">
    <source>
        <dbReference type="Proteomes" id="UP000001542"/>
    </source>
</evidence>
<dbReference type="PROSITE" id="PS50088">
    <property type="entry name" value="ANK_REPEAT"/>
    <property type="match status" value="1"/>
</dbReference>
<dbReference type="Proteomes" id="UP000001542">
    <property type="component" value="Unassembled WGS sequence"/>
</dbReference>
<dbReference type="SMR" id="A2F2L9"/>
<dbReference type="InterPro" id="IPR020683">
    <property type="entry name" value="DUF3447"/>
</dbReference>
<accession>A2F2L9</accession>
<dbReference type="InterPro" id="IPR036770">
    <property type="entry name" value="Ankyrin_rpt-contain_sf"/>
</dbReference>
<name>A2F2L9_TRIV3</name>
<dbReference type="RefSeq" id="XP_001313782.1">
    <property type="nucleotide sequence ID" value="XM_001313781.1"/>
</dbReference>
<dbReference type="OrthoDB" id="6235521at2759"/>
<evidence type="ECO:0000259" key="2">
    <source>
        <dbReference type="Pfam" id="PF11929"/>
    </source>
</evidence>
<dbReference type="AlphaFoldDB" id="A2F2L9"/>
<evidence type="ECO:0000313" key="3">
    <source>
        <dbReference type="EMBL" id="EAY00853.1"/>
    </source>
</evidence>
<dbReference type="PROSITE" id="PS50297">
    <property type="entry name" value="ANK_REP_REGION"/>
    <property type="match status" value="1"/>
</dbReference>
<dbReference type="InParanoid" id="A2F2L9"/>
<organism evidence="3 4">
    <name type="scientific">Trichomonas vaginalis (strain ATCC PRA-98 / G3)</name>
    <dbReference type="NCBI Taxonomy" id="412133"/>
    <lineage>
        <taxon>Eukaryota</taxon>
        <taxon>Metamonada</taxon>
        <taxon>Parabasalia</taxon>
        <taxon>Trichomonadida</taxon>
        <taxon>Trichomonadidae</taxon>
        <taxon>Trichomonas</taxon>
    </lineage>
</organism>
<evidence type="ECO:0000256" key="1">
    <source>
        <dbReference type="PROSITE-ProRule" id="PRU00023"/>
    </source>
</evidence>
<dbReference type="VEuPathDB" id="TrichDB:TVAG_207560"/>
<dbReference type="Gene3D" id="1.25.40.20">
    <property type="entry name" value="Ankyrin repeat-containing domain"/>
    <property type="match status" value="1"/>
</dbReference>
<keyword evidence="4" id="KW-1185">Reference proteome</keyword>
<dbReference type="EMBL" id="DS113587">
    <property type="protein sequence ID" value="EAY00853.1"/>
    <property type="molecule type" value="Genomic_DNA"/>
</dbReference>
<dbReference type="PANTHER" id="PTHR24182">
    <property type="entry name" value="ANKYRIN REPEAT AND SOCS BOX CONTAINING 4"/>
    <property type="match status" value="1"/>
</dbReference>
<keyword evidence="1" id="KW-0040">ANK repeat</keyword>
<proteinExistence type="predicted"/>
<dbReference type="Pfam" id="PF12796">
    <property type="entry name" value="Ank_2"/>
    <property type="match status" value="1"/>
</dbReference>
<dbReference type="SMART" id="SM00248">
    <property type="entry name" value="ANK"/>
    <property type="match status" value="5"/>
</dbReference>
<dbReference type="KEGG" id="tva:4758676"/>
<dbReference type="Pfam" id="PF11929">
    <property type="entry name" value="DUF3447"/>
    <property type="match status" value="1"/>
</dbReference>
<protein>
    <recommendedName>
        <fullName evidence="2">DUF3447 domain-containing protein</fullName>
    </recommendedName>
</protein>
<reference evidence="3" key="1">
    <citation type="submission" date="2006-10" db="EMBL/GenBank/DDBJ databases">
        <authorList>
            <person name="Amadeo P."/>
            <person name="Zhao Q."/>
            <person name="Wortman J."/>
            <person name="Fraser-Liggett C."/>
            <person name="Carlton J."/>
        </authorList>
    </citation>
    <scope>NUCLEOTIDE SEQUENCE</scope>
    <source>
        <strain evidence="3">G3</strain>
    </source>
</reference>
<feature type="domain" description="DUF3447" evidence="2">
    <location>
        <begin position="177"/>
        <end position="251"/>
    </location>
</feature>
<dbReference type="eggNOG" id="KOG0504">
    <property type="taxonomic scope" value="Eukaryota"/>
</dbReference>
<dbReference type="STRING" id="5722.A2F2L9"/>
<dbReference type="SUPFAM" id="SSF48403">
    <property type="entry name" value="Ankyrin repeat"/>
    <property type="match status" value="1"/>
</dbReference>
<gene>
    <name evidence="3" type="ORF">TVAG_207560</name>
</gene>
<dbReference type="PANTHER" id="PTHR24182:SF13">
    <property type="entry name" value="LD18443P"/>
    <property type="match status" value="1"/>
</dbReference>
<sequence>MAQAPKFQEDLIDMTESLWKLRDTNYDHTLNLIIRLISDNEISVFNIIDAIDLASIWNCKSIKLYVDLCISICNRKPLIGKKYFNNKMLQALLVKKGIIGLEIPLNFVNYSENQIYTYNFKNKIMQSIIFDDINSLHVLTATSAFDYNQTINYANLLDISATFGAVNCFKYIYLNHAKITITTLENAFLGNNFEIVRICIQNINNISPRCIENAIKAHNFDLVEYLYVNFNMPIPLSFALNNYNFRVFFEYFTTEQINESLLISSVSHSLYPITRYLLENKANPNVIDSFQQTSLHICCERNDYNTAKLLIQHHIDVNCLNSKGQSSLMIAVQNNHDRLARLLLNNGAKTEIIDKYDKTARMYAKENNNLKIVFMIDRYSRIEKKVNSEHSITLDMIPSSTFSDLHKIVLLNC</sequence>
<dbReference type="InterPro" id="IPR002110">
    <property type="entry name" value="Ankyrin_rpt"/>
</dbReference>
<feature type="repeat" description="ANK" evidence="1">
    <location>
        <begin position="323"/>
        <end position="355"/>
    </location>
</feature>
<reference evidence="3" key="2">
    <citation type="journal article" date="2007" name="Science">
        <title>Draft genome sequence of the sexually transmitted pathogen Trichomonas vaginalis.</title>
        <authorList>
            <person name="Carlton J.M."/>
            <person name="Hirt R.P."/>
            <person name="Silva J.C."/>
            <person name="Delcher A.L."/>
            <person name="Schatz M."/>
            <person name="Zhao Q."/>
            <person name="Wortman J.R."/>
            <person name="Bidwell S.L."/>
            <person name="Alsmark U.C.M."/>
            <person name="Besteiro S."/>
            <person name="Sicheritz-Ponten T."/>
            <person name="Noel C.J."/>
            <person name="Dacks J.B."/>
            <person name="Foster P.G."/>
            <person name="Simillion C."/>
            <person name="Van de Peer Y."/>
            <person name="Miranda-Saavedra D."/>
            <person name="Barton G.J."/>
            <person name="Westrop G.D."/>
            <person name="Mueller S."/>
            <person name="Dessi D."/>
            <person name="Fiori P.L."/>
            <person name="Ren Q."/>
            <person name="Paulsen I."/>
            <person name="Zhang H."/>
            <person name="Bastida-Corcuera F.D."/>
            <person name="Simoes-Barbosa A."/>
            <person name="Brown M.T."/>
            <person name="Hayes R.D."/>
            <person name="Mukherjee M."/>
            <person name="Okumura C.Y."/>
            <person name="Schneider R."/>
            <person name="Smith A.J."/>
            <person name="Vanacova S."/>
            <person name="Villalvazo M."/>
            <person name="Haas B.J."/>
            <person name="Pertea M."/>
            <person name="Feldblyum T.V."/>
            <person name="Utterback T.R."/>
            <person name="Shu C.L."/>
            <person name="Osoegawa K."/>
            <person name="de Jong P.J."/>
            <person name="Hrdy I."/>
            <person name="Horvathova L."/>
            <person name="Zubacova Z."/>
            <person name="Dolezal P."/>
            <person name="Malik S.B."/>
            <person name="Logsdon J.M. Jr."/>
            <person name="Henze K."/>
            <person name="Gupta A."/>
            <person name="Wang C.C."/>
            <person name="Dunne R.L."/>
            <person name="Upcroft J.A."/>
            <person name="Upcroft P."/>
            <person name="White O."/>
            <person name="Salzberg S.L."/>
            <person name="Tang P."/>
            <person name="Chiu C.-H."/>
            <person name="Lee Y.-S."/>
            <person name="Embley T.M."/>
            <person name="Coombs G.H."/>
            <person name="Mottram J.C."/>
            <person name="Tachezy J."/>
            <person name="Fraser-Liggett C.M."/>
            <person name="Johnson P.J."/>
        </authorList>
    </citation>
    <scope>NUCLEOTIDE SEQUENCE [LARGE SCALE GENOMIC DNA]</scope>
    <source>
        <strain evidence="3">G3</strain>
    </source>
</reference>